<comment type="caution">
    <text evidence="3">The sequence shown here is derived from an EMBL/GenBank/DDBJ whole genome shotgun (WGS) entry which is preliminary data.</text>
</comment>
<organism evidence="3 4">
    <name type="scientific">Nonomuraea insulae</name>
    <dbReference type="NCBI Taxonomy" id="1616787"/>
    <lineage>
        <taxon>Bacteria</taxon>
        <taxon>Bacillati</taxon>
        <taxon>Actinomycetota</taxon>
        <taxon>Actinomycetes</taxon>
        <taxon>Streptosporangiales</taxon>
        <taxon>Streptosporangiaceae</taxon>
        <taxon>Nonomuraea</taxon>
    </lineage>
</organism>
<feature type="region of interest" description="Disordered" evidence="1">
    <location>
        <begin position="56"/>
        <end position="76"/>
    </location>
</feature>
<dbReference type="EMBL" id="JBHSPA010000029">
    <property type="protein sequence ID" value="MFC5827481.1"/>
    <property type="molecule type" value="Genomic_DNA"/>
</dbReference>
<name>A0ABW1CRS0_9ACTN</name>
<keyword evidence="4" id="KW-1185">Reference proteome</keyword>
<evidence type="ECO:0000256" key="1">
    <source>
        <dbReference type="SAM" id="MobiDB-lite"/>
    </source>
</evidence>
<dbReference type="InterPro" id="IPR050471">
    <property type="entry name" value="AB_hydrolase"/>
</dbReference>
<evidence type="ECO:0000313" key="4">
    <source>
        <dbReference type="Proteomes" id="UP001596058"/>
    </source>
</evidence>
<dbReference type="PANTHER" id="PTHR43433:SF5">
    <property type="entry name" value="AB HYDROLASE-1 DOMAIN-CONTAINING PROTEIN"/>
    <property type="match status" value="1"/>
</dbReference>
<dbReference type="Pfam" id="PF12697">
    <property type="entry name" value="Abhydrolase_6"/>
    <property type="match status" value="1"/>
</dbReference>
<sequence>MSTVTSRDGTRIAFDRAGEGPAIILVDGAMCYRGAGPADALAAELAGAFTVHTYDRRGRGESGDATGEATGDSVSSVEREVDDLAALVEQAGGRAFVFGHSSGAVLALEASLREPGIAGLALFEPPPVGGGSEAELFKRLDELVRAGRRGEAVEAFQTAIGLPPEMVAGMRESPFRAALEAIAPTLVYDTALTSAADLGRYAAVSVPAILIDSLASPELLHASTRAVAEAVPGARRRSLPGGFHDVEAGVLAPVLGEFFGERA</sequence>
<reference evidence="4" key="1">
    <citation type="journal article" date="2019" name="Int. J. Syst. Evol. Microbiol.">
        <title>The Global Catalogue of Microorganisms (GCM) 10K type strain sequencing project: providing services to taxonomists for standard genome sequencing and annotation.</title>
        <authorList>
            <consortium name="The Broad Institute Genomics Platform"/>
            <consortium name="The Broad Institute Genome Sequencing Center for Infectious Disease"/>
            <person name="Wu L."/>
            <person name="Ma J."/>
        </authorList>
    </citation>
    <scope>NUCLEOTIDE SEQUENCE [LARGE SCALE GENOMIC DNA]</scope>
    <source>
        <strain evidence="4">CCUG 53903</strain>
    </source>
</reference>
<feature type="domain" description="AB hydrolase-1" evidence="2">
    <location>
        <begin position="38"/>
        <end position="228"/>
    </location>
</feature>
<evidence type="ECO:0000259" key="2">
    <source>
        <dbReference type="Pfam" id="PF12697"/>
    </source>
</evidence>
<accession>A0ABW1CRS0</accession>
<gene>
    <name evidence="3" type="ORF">ACFPZ3_26765</name>
</gene>
<dbReference type="Proteomes" id="UP001596058">
    <property type="component" value="Unassembled WGS sequence"/>
</dbReference>
<protein>
    <submittedName>
        <fullName evidence="3">Alpha/beta fold hydrolase</fullName>
    </submittedName>
</protein>
<dbReference type="SUPFAM" id="SSF53474">
    <property type="entry name" value="alpha/beta-Hydrolases"/>
    <property type="match status" value="1"/>
</dbReference>
<dbReference type="PANTHER" id="PTHR43433">
    <property type="entry name" value="HYDROLASE, ALPHA/BETA FOLD FAMILY PROTEIN"/>
    <property type="match status" value="1"/>
</dbReference>
<dbReference type="InterPro" id="IPR029058">
    <property type="entry name" value="AB_hydrolase_fold"/>
</dbReference>
<dbReference type="GO" id="GO:0016787">
    <property type="term" value="F:hydrolase activity"/>
    <property type="evidence" value="ECO:0007669"/>
    <property type="project" value="UniProtKB-KW"/>
</dbReference>
<dbReference type="RefSeq" id="WP_379516982.1">
    <property type="nucleotide sequence ID" value="NZ_JBHSPA010000029.1"/>
</dbReference>
<evidence type="ECO:0000313" key="3">
    <source>
        <dbReference type="EMBL" id="MFC5827481.1"/>
    </source>
</evidence>
<keyword evidence="3" id="KW-0378">Hydrolase</keyword>
<dbReference type="Gene3D" id="3.40.50.1820">
    <property type="entry name" value="alpha/beta hydrolase"/>
    <property type="match status" value="1"/>
</dbReference>
<proteinExistence type="predicted"/>
<dbReference type="InterPro" id="IPR000073">
    <property type="entry name" value="AB_hydrolase_1"/>
</dbReference>